<dbReference type="SUPFAM" id="SSF57845">
    <property type="entry name" value="B-box zinc-binding domain"/>
    <property type="match status" value="1"/>
</dbReference>
<evidence type="ECO:0000256" key="1">
    <source>
        <dbReference type="ARBA" id="ARBA00022723"/>
    </source>
</evidence>
<evidence type="ECO:0000256" key="3">
    <source>
        <dbReference type="ARBA" id="ARBA00022833"/>
    </source>
</evidence>
<dbReference type="PANTHER" id="PTHR25465:SF35">
    <property type="entry name" value="E3 UBIQUITIN_ISG15 LIGASE TRIM25-RELATED"/>
    <property type="match status" value="1"/>
</dbReference>
<protein>
    <submittedName>
        <fullName evidence="8">(spotted green pufferfish) hypothetical protein</fullName>
    </submittedName>
</protein>
<reference evidence="8" key="2">
    <citation type="submission" date="2004-02" db="EMBL/GenBank/DDBJ databases">
        <authorList>
            <consortium name="Genoscope"/>
            <consortium name="Whitehead Institute Centre for Genome Research"/>
        </authorList>
    </citation>
    <scope>NUCLEOTIDE SEQUENCE</scope>
</reference>
<name>Q4RSA7_TETNG</name>
<dbReference type="Pfam" id="PF00097">
    <property type="entry name" value="zf-C3HC4"/>
    <property type="match status" value="1"/>
</dbReference>
<feature type="non-terminal residue" evidence="8">
    <location>
        <position position="286"/>
    </location>
</feature>
<organism evidence="8">
    <name type="scientific">Tetraodon nigroviridis</name>
    <name type="common">Spotted green pufferfish</name>
    <name type="synonym">Chelonodon nigroviridis</name>
    <dbReference type="NCBI Taxonomy" id="99883"/>
    <lineage>
        <taxon>Eukaryota</taxon>
        <taxon>Metazoa</taxon>
        <taxon>Chordata</taxon>
        <taxon>Craniata</taxon>
        <taxon>Vertebrata</taxon>
        <taxon>Euteleostomi</taxon>
        <taxon>Actinopterygii</taxon>
        <taxon>Neopterygii</taxon>
        <taxon>Teleostei</taxon>
        <taxon>Neoteleostei</taxon>
        <taxon>Acanthomorphata</taxon>
        <taxon>Eupercaria</taxon>
        <taxon>Tetraodontiformes</taxon>
        <taxon>Tetradontoidea</taxon>
        <taxon>Tetraodontidae</taxon>
        <taxon>Tetraodon</taxon>
    </lineage>
</organism>
<keyword evidence="3" id="KW-0862">Zinc</keyword>
<dbReference type="OrthoDB" id="6105938at2759"/>
<dbReference type="PROSITE" id="PS50089">
    <property type="entry name" value="ZF_RING_2"/>
    <property type="match status" value="1"/>
</dbReference>
<reference evidence="8" key="1">
    <citation type="journal article" date="2004" name="Nature">
        <title>Genome duplication in the teleost fish Tetraodon nigroviridis reveals the early vertebrate proto-karyotype.</title>
        <authorList>
            <person name="Jaillon O."/>
            <person name="Aury J.-M."/>
            <person name="Brunet F."/>
            <person name="Petit J.-L."/>
            <person name="Stange-Thomann N."/>
            <person name="Mauceli E."/>
            <person name="Bouneau L."/>
            <person name="Fischer C."/>
            <person name="Ozouf-Costaz C."/>
            <person name="Bernot A."/>
            <person name="Nicaud S."/>
            <person name="Jaffe D."/>
            <person name="Fisher S."/>
            <person name="Lutfalla G."/>
            <person name="Dossat C."/>
            <person name="Segurens B."/>
            <person name="Dasilva C."/>
            <person name="Salanoubat M."/>
            <person name="Levy M."/>
            <person name="Boudet N."/>
            <person name="Castellano S."/>
            <person name="Anthouard V."/>
            <person name="Jubin C."/>
            <person name="Castelli V."/>
            <person name="Katinka M."/>
            <person name="Vacherie B."/>
            <person name="Biemont C."/>
            <person name="Skalli Z."/>
            <person name="Cattolico L."/>
            <person name="Poulain J."/>
            <person name="De Berardinis V."/>
            <person name="Cruaud C."/>
            <person name="Duprat S."/>
            <person name="Brottier P."/>
            <person name="Coutanceau J.-P."/>
            <person name="Gouzy J."/>
            <person name="Parra G."/>
            <person name="Lardier G."/>
            <person name="Chapple C."/>
            <person name="McKernan K.J."/>
            <person name="McEwan P."/>
            <person name="Bosak S."/>
            <person name="Kellis M."/>
            <person name="Volff J.-N."/>
            <person name="Guigo R."/>
            <person name="Zody M.C."/>
            <person name="Mesirov J."/>
            <person name="Lindblad-Toh K."/>
            <person name="Birren B."/>
            <person name="Nusbaum C."/>
            <person name="Kahn D."/>
            <person name="Robinson-Rechavi M."/>
            <person name="Laudet V."/>
            <person name="Schachter V."/>
            <person name="Quetier F."/>
            <person name="Saurin W."/>
            <person name="Scarpelli C."/>
            <person name="Wincker P."/>
            <person name="Lander E.S."/>
            <person name="Weissenbach J."/>
            <person name="Roest Crollius H."/>
        </authorList>
    </citation>
    <scope>NUCLEOTIDE SEQUENCE [LARGE SCALE GENOMIC DNA]</scope>
</reference>
<proteinExistence type="predicted"/>
<gene>
    <name evidence="8" type="ORF">GSTENG00029785001</name>
</gene>
<feature type="domain" description="RING-type" evidence="6">
    <location>
        <begin position="11"/>
        <end position="53"/>
    </location>
</feature>
<evidence type="ECO:0000256" key="5">
    <source>
        <dbReference type="SAM" id="MobiDB-lite"/>
    </source>
</evidence>
<dbReference type="Gene3D" id="4.10.830.40">
    <property type="match status" value="1"/>
</dbReference>
<dbReference type="PROSITE" id="PS50119">
    <property type="entry name" value="ZF_BBOX"/>
    <property type="match status" value="1"/>
</dbReference>
<dbReference type="InterPro" id="IPR001841">
    <property type="entry name" value="Znf_RING"/>
</dbReference>
<dbReference type="InterPro" id="IPR018957">
    <property type="entry name" value="Znf_C3HC4_RING-type"/>
</dbReference>
<keyword evidence="2 4" id="KW-0863">Zinc-finger</keyword>
<dbReference type="InterPro" id="IPR017907">
    <property type="entry name" value="Znf_RING_CS"/>
</dbReference>
<dbReference type="SUPFAM" id="SSF57850">
    <property type="entry name" value="RING/U-box"/>
    <property type="match status" value="1"/>
</dbReference>
<evidence type="ECO:0000259" key="7">
    <source>
        <dbReference type="PROSITE" id="PS50119"/>
    </source>
</evidence>
<comment type="caution">
    <text evidence="8">The sequence shown here is derived from an EMBL/GenBank/DDBJ whole genome shotgun (WGS) entry which is preliminary data.</text>
</comment>
<dbReference type="InterPro" id="IPR013083">
    <property type="entry name" value="Znf_RING/FYVE/PHD"/>
</dbReference>
<dbReference type="EMBL" id="CAAE01015000">
    <property type="protein sequence ID" value="CAG08725.1"/>
    <property type="molecule type" value="Genomic_DNA"/>
</dbReference>
<evidence type="ECO:0000256" key="4">
    <source>
        <dbReference type="PROSITE-ProRule" id="PRU00024"/>
    </source>
</evidence>
<evidence type="ECO:0000313" key="8">
    <source>
        <dbReference type="EMBL" id="CAG08725.1"/>
    </source>
</evidence>
<dbReference type="Gene3D" id="3.30.40.10">
    <property type="entry name" value="Zinc/RING finger domain, C3HC4 (zinc finger)"/>
    <property type="match status" value="1"/>
</dbReference>
<keyword evidence="1" id="KW-0479">Metal-binding</keyword>
<dbReference type="PANTHER" id="PTHR25465">
    <property type="entry name" value="B-BOX DOMAIN CONTAINING"/>
    <property type="match status" value="1"/>
</dbReference>
<dbReference type="InterPro" id="IPR000315">
    <property type="entry name" value="Znf_B-box"/>
</dbReference>
<feature type="region of interest" description="Disordered" evidence="5">
    <location>
        <begin position="61"/>
        <end position="152"/>
    </location>
</feature>
<evidence type="ECO:0000259" key="6">
    <source>
        <dbReference type="PROSITE" id="PS50089"/>
    </source>
</evidence>
<dbReference type="Pfam" id="PF00643">
    <property type="entry name" value="zf-B_box"/>
    <property type="match status" value="1"/>
</dbReference>
<dbReference type="AlphaFoldDB" id="Q4RSA7"/>
<accession>Q4RSA7</accession>
<dbReference type="Gene3D" id="3.30.160.60">
    <property type="entry name" value="Classic Zinc Finger"/>
    <property type="match status" value="1"/>
</dbReference>
<dbReference type="GO" id="GO:0008270">
    <property type="term" value="F:zinc ion binding"/>
    <property type="evidence" value="ECO:0007669"/>
    <property type="project" value="UniProtKB-KW"/>
</dbReference>
<feature type="compositionally biased region" description="Polar residues" evidence="5">
    <location>
        <begin position="82"/>
        <end position="93"/>
    </location>
</feature>
<dbReference type="KEGG" id="tng:GSTEN00029785G001"/>
<dbReference type="PROSITE" id="PS00518">
    <property type="entry name" value="ZF_RING_1"/>
    <property type="match status" value="1"/>
</dbReference>
<feature type="domain" description="B box-type" evidence="7">
    <location>
        <begin position="238"/>
        <end position="279"/>
    </location>
</feature>
<evidence type="ECO:0000256" key="2">
    <source>
        <dbReference type="ARBA" id="ARBA00022771"/>
    </source>
</evidence>
<dbReference type="InterPro" id="IPR051051">
    <property type="entry name" value="E3_ubiq-ligase_TRIM/RNF"/>
</dbReference>
<dbReference type="SMART" id="SM00184">
    <property type="entry name" value="RING"/>
    <property type="match status" value="1"/>
</dbReference>
<sequence length="286" mass="31084">MGASLDTPAECPLCSLPTSELVTLKCKHRFCRRCIEALWSKSPDGPYECPLSRCESKYETLPFSPTSSLRQTRKAQRRNPAGTPNNEPSTSDSALGRPSLAGRLLGKRKASKPAAEQPETKRSTVEAPPEQNEDANSAKTDKTSPMKSSVHPANISPVIFNTHLASTSGPPDGFSSFPRAESASAGPVPCNYCPRTSYGPAVKTCLVCGASMCSEHLRPHLDSPVFQNHSLVPPTKDISSWRCLEHQEIKRIYCRQCAVCVCMVCTVIGSHCGHLCISIKEAEREL</sequence>